<evidence type="ECO:0000256" key="1">
    <source>
        <dbReference type="SAM" id="Phobius"/>
    </source>
</evidence>
<comment type="caution">
    <text evidence="2">The sequence shown here is derived from an EMBL/GenBank/DDBJ whole genome shotgun (WGS) entry which is preliminary data.</text>
</comment>
<evidence type="ECO:0000313" key="2">
    <source>
        <dbReference type="EMBL" id="PZD96602.1"/>
    </source>
</evidence>
<dbReference type="PANTHER" id="PTHR41324">
    <property type="entry name" value="MEMBRANE PROTEIN-RELATED"/>
    <property type="match status" value="1"/>
</dbReference>
<evidence type="ECO:0000313" key="3">
    <source>
        <dbReference type="Proteomes" id="UP000249522"/>
    </source>
</evidence>
<proteinExistence type="predicted"/>
<protein>
    <submittedName>
        <fullName evidence="2">DUF2232 domain-containing protein</fullName>
    </submittedName>
</protein>
<feature type="transmembrane region" description="Helical" evidence="1">
    <location>
        <begin position="72"/>
        <end position="92"/>
    </location>
</feature>
<dbReference type="PANTHER" id="PTHR41324:SF1">
    <property type="entry name" value="DUF2232 DOMAIN-CONTAINING PROTEIN"/>
    <property type="match status" value="1"/>
</dbReference>
<organism evidence="2 3">
    <name type="scientific">Paenibacillus sambharensis</name>
    <dbReference type="NCBI Taxonomy" id="1803190"/>
    <lineage>
        <taxon>Bacteria</taxon>
        <taxon>Bacillati</taxon>
        <taxon>Bacillota</taxon>
        <taxon>Bacilli</taxon>
        <taxon>Bacillales</taxon>
        <taxon>Paenibacillaceae</taxon>
        <taxon>Paenibacillus</taxon>
    </lineage>
</organism>
<dbReference type="Proteomes" id="UP000249522">
    <property type="component" value="Unassembled WGS sequence"/>
</dbReference>
<keyword evidence="1" id="KW-1133">Transmembrane helix</keyword>
<keyword evidence="1" id="KW-0472">Membrane</keyword>
<gene>
    <name evidence="2" type="ORF">DNH61_07345</name>
</gene>
<feature type="transmembrane region" description="Helical" evidence="1">
    <location>
        <begin position="16"/>
        <end position="37"/>
    </location>
</feature>
<feature type="transmembrane region" description="Helical" evidence="1">
    <location>
        <begin position="104"/>
        <end position="127"/>
    </location>
</feature>
<reference evidence="2 3" key="1">
    <citation type="submission" date="2018-06" db="EMBL/GenBank/DDBJ databases">
        <title>Paenibacillus imtechensis sp. nov.</title>
        <authorList>
            <person name="Pinnaka A.K."/>
            <person name="Singh H."/>
            <person name="Kaur M."/>
        </authorList>
    </citation>
    <scope>NUCLEOTIDE SEQUENCE [LARGE SCALE GENOMIC DNA]</scope>
    <source>
        <strain evidence="2 3">SMB1</strain>
    </source>
</reference>
<feature type="transmembrane region" description="Helical" evidence="1">
    <location>
        <begin position="277"/>
        <end position="299"/>
    </location>
</feature>
<dbReference type="Pfam" id="PF09991">
    <property type="entry name" value="DUF2232"/>
    <property type="match status" value="1"/>
</dbReference>
<keyword evidence="3" id="KW-1185">Reference proteome</keyword>
<accession>A0A2W1LNU4</accession>
<feature type="transmembrane region" description="Helical" evidence="1">
    <location>
        <begin position="172"/>
        <end position="191"/>
    </location>
</feature>
<name>A0A2W1LNU4_9BACL</name>
<feature type="transmembrane region" description="Helical" evidence="1">
    <location>
        <begin position="238"/>
        <end position="265"/>
    </location>
</feature>
<keyword evidence="1" id="KW-0812">Transmembrane</keyword>
<feature type="transmembrane region" description="Helical" evidence="1">
    <location>
        <begin position="44"/>
        <end position="66"/>
    </location>
</feature>
<feature type="transmembrane region" description="Helical" evidence="1">
    <location>
        <begin position="212"/>
        <end position="232"/>
    </location>
</feature>
<dbReference type="EMBL" id="QKRB01000037">
    <property type="protein sequence ID" value="PZD96602.1"/>
    <property type="molecule type" value="Genomic_DNA"/>
</dbReference>
<sequence length="308" mass="34200">MCRGVWNGLKTGYRPLLWSAAALVLLFSIAVPGVNVLTITFLMVPYVVLYTMLPAAAFAVHMLVIWVAGYLLIGPAALIVGLFFLIPGIVMGQLYKKKASARTAITGGTLALLAQFLLELLILQFAFDIALLSEMGNIIRENIATLSRDGLMPGNWTADMTEELIRTSMQSLPVMLIIVSFVYAAVTHFLARRALRTAGIEVAAFPQAKDWMLPRSFVFYYLIVILFDLFMTTKDNTYFSVVIINLLPLLRFAFTVQAIGFFFFLAAQKNWPRVVPLLLTVPVLLFPPLSLIGVIDVAFPLRKSFTKP</sequence>
<dbReference type="OrthoDB" id="2987886at2"/>
<dbReference type="AlphaFoldDB" id="A0A2W1LNU4"/>
<dbReference type="InterPro" id="IPR018710">
    <property type="entry name" value="DUF2232"/>
</dbReference>